<accession>A0A974BM66</accession>
<dbReference type="PRINTS" id="PR00778">
    <property type="entry name" value="HTHARSR"/>
</dbReference>
<dbReference type="EMBL" id="JACBNQ010000034">
    <property type="protein sequence ID" value="NYB75959.1"/>
    <property type="molecule type" value="Genomic_DNA"/>
</dbReference>
<dbReference type="NCBIfam" id="NF033788">
    <property type="entry name" value="HTH_metalloreg"/>
    <property type="match status" value="1"/>
</dbReference>
<dbReference type="GO" id="GO:0003700">
    <property type="term" value="F:DNA-binding transcription factor activity"/>
    <property type="evidence" value="ECO:0007669"/>
    <property type="project" value="InterPro"/>
</dbReference>
<dbReference type="PROSITE" id="PS50987">
    <property type="entry name" value="HTH_ARSR_2"/>
    <property type="match status" value="1"/>
</dbReference>
<dbReference type="InterPro" id="IPR036390">
    <property type="entry name" value="WH_DNA-bd_sf"/>
</dbReference>
<reference evidence="5" key="1">
    <citation type="submission" date="2020-07" db="EMBL/GenBank/DDBJ databases">
        <title>Genomic analysis of a strain of Sedimentibacter Hydroxybenzoicus DSM7310.</title>
        <authorList>
            <person name="Ma S."/>
        </authorList>
    </citation>
    <scope>NUCLEOTIDE SEQUENCE</scope>
    <source>
        <strain evidence="5">DSM 7310</strain>
    </source>
</reference>
<dbReference type="InterPro" id="IPR045981">
    <property type="entry name" value="DUF5937"/>
</dbReference>
<dbReference type="Pfam" id="PF01022">
    <property type="entry name" value="HTH_5"/>
    <property type="match status" value="1"/>
</dbReference>
<dbReference type="Gene3D" id="1.10.10.10">
    <property type="entry name" value="Winged helix-like DNA-binding domain superfamily/Winged helix DNA-binding domain"/>
    <property type="match status" value="1"/>
</dbReference>
<dbReference type="AlphaFoldDB" id="A0A974BM66"/>
<evidence type="ECO:0000313" key="5">
    <source>
        <dbReference type="EMBL" id="NYB75959.1"/>
    </source>
</evidence>
<keyword evidence="3" id="KW-0804">Transcription</keyword>
<protein>
    <submittedName>
        <fullName evidence="5">Winged helix-turn-helix transcriptional regulator</fullName>
    </submittedName>
</protein>
<dbReference type="InterPro" id="IPR011991">
    <property type="entry name" value="ArsR-like_HTH"/>
</dbReference>
<organism evidence="5 6">
    <name type="scientific">Sedimentibacter hydroxybenzoicus DSM 7310</name>
    <dbReference type="NCBI Taxonomy" id="1123245"/>
    <lineage>
        <taxon>Bacteria</taxon>
        <taxon>Bacillati</taxon>
        <taxon>Bacillota</taxon>
        <taxon>Tissierellia</taxon>
        <taxon>Sedimentibacter</taxon>
    </lineage>
</organism>
<evidence type="ECO:0000256" key="2">
    <source>
        <dbReference type="ARBA" id="ARBA00023125"/>
    </source>
</evidence>
<sequence length="318" mass="37279">MNVGFLCENELKAEFVFSPIFEMLASMHVISVPEHHLDRRKWMEELSDKIPDELLHNIKKYGRITGDWLIPMDFSNLSPYRDLCVPDALAEIEKLSLQQWNEVYKLYDKSIGWKEKNNIIEIMKNYYEAFFYNEINFLQPFLIHTIKRKINMFMEEGLLESMGKIHERLEINENKIIFHKNKDYSFDLNKLNKVVITASTFISPHLLMHGDKGILYLTMLVSLEEKNEAVPDDLVDLLKALGDGTRLRILREMKTGAESTQGLALSLNLTEAGISKHLKVLCKARLIEKKRQGNFMMYSINKDAIDYIPYKLYEFIMR</sequence>
<keyword evidence="6" id="KW-1185">Reference proteome</keyword>
<evidence type="ECO:0000256" key="3">
    <source>
        <dbReference type="ARBA" id="ARBA00023163"/>
    </source>
</evidence>
<comment type="caution">
    <text evidence="5">The sequence shown here is derived from an EMBL/GenBank/DDBJ whole genome shotgun (WGS) entry which is preliminary data.</text>
</comment>
<keyword evidence="2" id="KW-0238">DNA-binding</keyword>
<evidence type="ECO:0000313" key="6">
    <source>
        <dbReference type="Proteomes" id="UP000611629"/>
    </source>
</evidence>
<dbReference type="SUPFAM" id="SSF46785">
    <property type="entry name" value="Winged helix' DNA-binding domain"/>
    <property type="match status" value="1"/>
</dbReference>
<dbReference type="Proteomes" id="UP000611629">
    <property type="component" value="Unassembled WGS sequence"/>
</dbReference>
<dbReference type="InterPro" id="IPR001845">
    <property type="entry name" value="HTH_ArsR_DNA-bd_dom"/>
</dbReference>
<dbReference type="InterPro" id="IPR036388">
    <property type="entry name" value="WH-like_DNA-bd_sf"/>
</dbReference>
<dbReference type="SMART" id="SM00418">
    <property type="entry name" value="HTH_ARSR"/>
    <property type="match status" value="1"/>
</dbReference>
<dbReference type="RefSeq" id="WP_179239676.1">
    <property type="nucleotide sequence ID" value="NZ_JACBNQ010000034.1"/>
</dbReference>
<evidence type="ECO:0000256" key="1">
    <source>
        <dbReference type="ARBA" id="ARBA00023015"/>
    </source>
</evidence>
<dbReference type="CDD" id="cd00090">
    <property type="entry name" value="HTH_ARSR"/>
    <property type="match status" value="1"/>
</dbReference>
<dbReference type="GO" id="GO:0003677">
    <property type="term" value="F:DNA binding"/>
    <property type="evidence" value="ECO:0007669"/>
    <property type="project" value="UniProtKB-KW"/>
</dbReference>
<dbReference type="InterPro" id="IPR051011">
    <property type="entry name" value="Metal_resp_trans_reg"/>
</dbReference>
<evidence type="ECO:0000259" key="4">
    <source>
        <dbReference type="PROSITE" id="PS50987"/>
    </source>
</evidence>
<proteinExistence type="predicted"/>
<dbReference type="PANTHER" id="PTHR43132">
    <property type="entry name" value="ARSENICAL RESISTANCE OPERON REPRESSOR ARSR-RELATED"/>
    <property type="match status" value="1"/>
</dbReference>
<gene>
    <name evidence="5" type="ORF">HZF24_17565</name>
</gene>
<keyword evidence="1" id="KW-0805">Transcription regulation</keyword>
<dbReference type="Pfam" id="PF19361">
    <property type="entry name" value="DUF5937"/>
    <property type="match status" value="1"/>
</dbReference>
<dbReference type="PANTHER" id="PTHR43132:SF6">
    <property type="entry name" value="HTH-TYPE TRANSCRIPTIONAL REPRESSOR CZRA"/>
    <property type="match status" value="1"/>
</dbReference>
<feature type="domain" description="HTH arsR-type" evidence="4">
    <location>
        <begin position="226"/>
        <end position="318"/>
    </location>
</feature>
<name>A0A974BM66_SEDHY</name>